<feature type="region of interest" description="Disordered" evidence="1">
    <location>
        <begin position="1"/>
        <end position="64"/>
    </location>
</feature>
<dbReference type="AlphaFoldDB" id="A0A6G1I6X2"/>
<organism evidence="2 3">
    <name type="scientific">Trichodelitschia bisporula</name>
    <dbReference type="NCBI Taxonomy" id="703511"/>
    <lineage>
        <taxon>Eukaryota</taxon>
        <taxon>Fungi</taxon>
        <taxon>Dikarya</taxon>
        <taxon>Ascomycota</taxon>
        <taxon>Pezizomycotina</taxon>
        <taxon>Dothideomycetes</taxon>
        <taxon>Dothideomycetes incertae sedis</taxon>
        <taxon>Phaeotrichales</taxon>
        <taxon>Phaeotrichaceae</taxon>
        <taxon>Trichodelitschia</taxon>
    </lineage>
</organism>
<accession>A0A6G1I6X2</accession>
<evidence type="ECO:0000313" key="3">
    <source>
        <dbReference type="Proteomes" id="UP000799640"/>
    </source>
</evidence>
<gene>
    <name evidence="2" type="ORF">EJ06DRAFT_519680</name>
</gene>
<name>A0A6G1I6X2_9PEZI</name>
<evidence type="ECO:0000256" key="1">
    <source>
        <dbReference type="SAM" id="MobiDB-lite"/>
    </source>
</evidence>
<feature type="compositionally biased region" description="Basic residues" evidence="1">
    <location>
        <begin position="40"/>
        <end position="53"/>
    </location>
</feature>
<proteinExistence type="predicted"/>
<keyword evidence="3" id="KW-1185">Reference proteome</keyword>
<dbReference type="Proteomes" id="UP000799640">
    <property type="component" value="Unassembled WGS sequence"/>
</dbReference>
<reference evidence="2" key="1">
    <citation type="journal article" date="2020" name="Stud. Mycol.">
        <title>101 Dothideomycetes genomes: a test case for predicting lifestyles and emergence of pathogens.</title>
        <authorList>
            <person name="Haridas S."/>
            <person name="Albert R."/>
            <person name="Binder M."/>
            <person name="Bloem J."/>
            <person name="Labutti K."/>
            <person name="Salamov A."/>
            <person name="Andreopoulos B."/>
            <person name="Baker S."/>
            <person name="Barry K."/>
            <person name="Bills G."/>
            <person name="Bluhm B."/>
            <person name="Cannon C."/>
            <person name="Castanera R."/>
            <person name="Culley D."/>
            <person name="Daum C."/>
            <person name="Ezra D."/>
            <person name="Gonzalez J."/>
            <person name="Henrissat B."/>
            <person name="Kuo A."/>
            <person name="Liang C."/>
            <person name="Lipzen A."/>
            <person name="Lutzoni F."/>
            <person name="Magnuson J."/>
            <person name="Mondo S."/>
            <person name="Nolan M."/>
            <person name="Ohm R."/>
            <person name="Pangilinan J."/>
            <person name="Park H.-J."/>
            <person name="Ramirez L."/>
            <person name="Alfaro M."/>
            <person name="Sun H."/>
            <person name="Tritt A."/>
            <person name="Yoshinaga Y."/>
            <person name="Zwiers L.-H."/>
            <person name="Turgeon B."/>
            <person name="Goodwin S."/>
            <person name="Spatafora J."/>
            <person name="Crous P."/>
            <person name="Grigoriev I."/>
        </authorList>
    </citation>
    <scope>NUCLEOTIDE SEQUENCE</scope>
    <source>
        <strain evidence="2">CBS 262.69</strain>
    </source>
</reference>
<protein>
    <submittedName>
        <fullName evidence="2">Uncharacterized protein</fullName>
    </submittedName>
</protein>
<dbReference type="EMBL" id="ML996689">
    <property type="protein sequence ID" value="KAF2404030.1"/>
    <property type="molecule type" value="Genomic_DNA"/>
</dbReference>
<sequence length="184" mass="19540">MKQSSMAPETTEVEEKTSTMTKTKITDKISGPKKQPSRAFYKKAKSTKRHDHHTARADAKMMARNSIDDENDILEDIRQDFEEAGAGDAVVAAAQAELYGMNDSRSDTVAEAGDKAATEAVDKDVAKAGDEPSAEAAFKATVEAGNEAATIMGGKDEGNAGLDARANVVTSTENMDNEATGHDN</sequence>
<evidence type="ECO:0000313" key="2">
    <source>
        <dbReference type="EMBL" id="KAF2404030.1"/>
    </source>
</evidence>